<evidence type="ECO:0000313" key="4">
    <source>
        <dbReference type="Proteomes" id="UP000004508"/>
    </source>
</evidence>
<organism evidence="3 4">
    <name type="scientific">Ktedonobacter racemifer DSM 44963</name>
    <dbReference type="NCBI Taxonomy" id="485913"/>
    <lineage>
        <taxon>Bacteria</taxon>
        <taxon>Bacillati</taxon>
        <taxon>Chloroflexota</taxon>
        <taxon>Ktedonobacteria</taxon>
        <taxon>Ktedonobacterales</taxon>
        <taxon>Ktedonobacteraceae</taxon>
        <taxon>Ktedonobacter</taxon>
    </lineage>
</organism>
<dbReference type="InterPro" id="IPR011990">
    <property type="entry name" value="TPR-like_helical_dom_sf"/>
</dbReference>
<comment type="caution">
    <text evidence="3">The sequence shown here is derived from an EMBL/GenBank/DDBJ whole genome shotgun (WGS) entry which is preliminary data.</text>
</comment>
<dbReference type="PROSITE" id="PS50005">
    <property type="entry name" value="TPR"/>
    <property type="match status" value="1"/>
</dbReference>
<accession>D6U124</accession>
<dbReference type="OrthoDB" id="161670at2"/>
<name>D6U124_KTERA</name>
<evidence type="ECO:0000313" key="3">
    <source>
        <dbReference type="EMBL" id="EFH82514.1"/>
    </source>
</evidence>
<dbReference type="InParanoid" id="D6U124"/>
<feature type="repeat" description="TPR" evidence="1">
    <location>
        <begin position="153"/>
        <end position="186"/>
    </location>
</feature>
<proteinExistence type="predicted"/>
<dbReference type="SUPFAM" id="SSF81901">
    <property type="entry name" value="HCP-like"/>
    <property type="match status" value="1"/>
</dbReference>
<dbReference type="Pfam" id="PF13181">
    <property type="entry name" value="TPR_8"/>
    <property type="match status" value="1"/>
</dbReference>
<keyword evidence="2" id="KW-1133">Transmembrane helix</keyword>
<dbReference type="PANTHER" id="PTHR12558:SF13">
    <property type="entry name" value="CELL DIVISION CYCLE PROTEIN 27 HOMOLOG"/>
    <property type="match status" value="1"/>
</dbReference>
<dbReference type="Proteomes" id="UP000004508">
    <property type="component" value="Unassembled WGS sequence"/>
</dbReference>
<keyword evidence="1" id="KW-0802">TPR repeat</keyword>
<keyword evidence="2" id="KW-0812">Transmembrane</keyword>
<protein>
    <submittedName>
        <fullName evidence="3">TPR repeat-containing protein</fullName>
    </submittedName>
</protein>
<dbReference type="EMBL" id="ADVG01000004">
    <property type="protein sequence ID" value="EFH82514.1"/>
    <property type="molecule type" value="Genomic_DNA"/>
</dbReference>
<dbReference type="PANTHER" id="PTHR12558">
    <property type="entry name" value="CELL DIVISION CYCLE 16,23,27"/>
    <property type="match status" value="1"/>
</dbReference>
<dbReference type="Pfam" id="PF13432">
    <property type="entry name" value="TPR_16"/>
    <property type="match status" value="1"/>
</dbReference>
<dbReference type="InterPro" id="IPR019734">
    <property type="entry name" value="TPR_rpt"/>
</dbReference>
<evidence type="ECO:0000256" key="2">
    <source>
        <dbReference type="SAM" id="Phobius"/>
    </source>
</evidence>
<dbReference type="STRING" id="485913.Krac_3328"/>
<keyword evidence="4" id="KW-1185">Reference proteome</keyword>
<sequence length="316" mass="36837">MPVSQKVLRDTRAMGDDHKRANYAIQVRRYDLAIEIMQRVLSSQPENSVAFFVIGRAYTLKKDRIRAEEALRESLRLDASAYYVHMLYGSVLSEMGSEHHARAEEELLTALSLDPSSPNAHHAYAGFLFNHKKDTAQAKVHCYEALKHKPSDVSYHWLLGHIFQKEGSIEQAEQQFLHALSLDPENAVIHNSYGALLFNQKQRPKEAFEHFKIAILQAPDSPEYRRNFLLALKTKQKFYWLYWHHALLRKKLGRFYLLIRLTLLITVYVCWVMSHNFIPALLPVANVLFWSMILVSAYFFLANPLFNLFFKRGWLK</sequence>
<gene>
    <name evidence="3" type="ORF">Krac_3328</name>
</gene>
<evidence type="ECO:0000256" key="1">
    <source>
        <dbReference type="PROSITE-ProRule" id="PRU00339"/>
    </source>
</evidence>
<dbReference type="RefSeq" id="WP_007920695.1">
    <property type="nucleotide sequence ID" value="NZ_ADVG01000004.1"/>
</dbReference>
<reference evidence="3 4" key="1">
    <citation type="journal article" date="2011" name="Stand. Genomic Sci.">
        <title>Non-contiguous finished genome sequence and contextual data of the filamentous soil bacterium Ktedonobacter racemifer type strain (SOSP1-21).</title>
        <authorList>
            <person name="Chang Y.J."/>
            <person name="Land M."/>
            <person name="Hauser L."/>
            <person name="Chertkov O."/>
            <person name="Del Rio T.G."/>
            <person name="Nolan M."/>
            <person name="Copeland A."/>
            <person name="Tice H."/>
            <person name="Cheng J.F."/>
            <person name="Lucas S."/>
            <person name="Han C."/>
            <person name="Goodwin L."/>
            <person name="Pitluck S."/>
            <person name="Ivanova N."/>
            <person name="Ovchinikova G."/>
            <person name="Pati A."/>
            <person name="Chen A."/>
            <person name="Palaniappan K."/>
            <person name="Mavromatis K."/>
            <person name="Liolios K."/>
            <person name="Brettin T."/>
            <person name="Fiebig A."/>
            <person name="Rohde M."/>
            <person name="Abt B."/>
            <person name="Goker M."/>
            <person name="Detter J.C."/>
            <person name="Woyke T."/>
            <person name="Bristow J."/>
            <person name="Eisen J.A."/>
            <person name="Markowitz V."/>
            <person name="Hugenholtz P."/>
            <person name="Kyrpides N.C."/>
            <person name="Klenk H.P."/>
            <person name="Lapidus A."/>
        </authorList>
    </citation>
    <scope>NUCLEOTIDE SEQUENCE [LARGE SCALE GENOMIC DNA]</scope>
    <source>
        <strain evidence="4">DSM 44963</strain>
    </source>
</reference>
<dbReference type="eggNOG" id="COG0457">
    <property type="taxonomic scope" value="Bacteria"/>
</dbReference>
<feature type="transmembrane region" description="Helical" evidence="2">
    <location>
        <begin position="255"/>
        <end position="275"/>
    </location>
</feature>
<keyword evidence="2" id="KW-0472">Membrane</keyword>
<dbReference type="SMART" id="SM00028">
    <property type="entry name" value="TPR"/>
    <property type="match status" value="4"/>
</dbReference>
<feature type="transmembrane region" description="Helical" evidence="2">
    <location>
        <begin position="287"/>
        <end position="310"/>
    </location>
</feature>
<dbReference type="Gene3D" id="1.25.40.10">
    <property type="entry name" value="Tetratricopeptide repeat domain"/>
    <property type="match status" value="2"/>
</dbReference>
<dbReference type="AlphaFoldDB" id="D6U124"/>